<accession>A0A915LAU9</accession>
<sequence>MGIDQWGIRSLGNSLAWEFAHLGIPLDYTTPVRMINNTNNILITDRHFPIVAQICILFISLLLGFFGLSFNLICASLIVLDSKKMKSTSHFLLVNQCLSDLICILDLCILAAIRRVDKLTRNQQQYWTILQFSVLSFDLALKLRFNFSCQTLFFFNNKRLKPFLEIFAYFCWIAHHSAASFVFIFSNREMKRIVQSLP</sequence>
<name>A0A915LAU9_ROMCU</name>
<reference evidence="3" key="1">
    <citation type="submission" date="2022-11" db="UniProtKB">
        <authorList>
            <consortium name="WormBaseParasite"/>
        </authorList>
    </citation>
    <scope>IDENTIFICATION</scope>
</reference>
<dbReference type="AlphaFoldDB" id="A0A915LAU9"/>
<keyword evidence="1" id="KW-0812">Transmembrane</keyword>
<evidence type="ECO:0000313" key="3">
    <source>
        <dbReference type="WBParaSite" id="nRc.2.0.1.t48255-RA"/>
    </source>
</evidence>
<feature type="transmembrane region" description="Helical" evidence="1">
    <location>
        <begin position="166"/>
        <end position="186"/>
    </location>
</feature>
<evidence type="ECO:0000256" key="1">
    <source>
        <dbReference type="SAM" id="Phobius"/>
    </source>
</evidence>
<feature type="transmembrane region" description="Helical" evidence="1">
    <location>
        <begin position="125"/>
        <end position="145"/>
    </location>
</feature>
<proteinExistence type="predicted"/>
<dbReference type="WBParaSite" id="nRc.2.0.1.t48255-RA">
    <property type="protein sequence ID" value="nRc.2.0.1.t48255-RA"/>
    <property type="gene ID" value="nRc.2.0.1.g48255"/>
</dbReference>
<feature type="transmembrane region" description="Helical" evidence="1">
    <location>
        <begin position="50"/>
        <end position="80"/>
    </location>
</feature>
<keyword evidence="1" id="KW-0472">Membrane</keyword>
<organism evidence="2 3">
    <name type="scientific">Romanomermis culicivorax</name>
    <name type="common">Nematode worm</name>
    <dbReference type="NCBI Taxonomy" id="13658"/>
    <lineage>
        <taxon>Eukaryota</taxon>
        <taxon>Metazoa</taxon>
        <taxon>Ecdysozoa</taxon>
        <taxon>Nematoda</taxon>
        <taxon>Enoplea</taxon>
        <taxon>Dorylaimia</taxon>
        <taxon>Mermithida</taxon>
        <taxon>Mermithoidea</taxon>
        <taxon>Mermithidae</taxon>
        <taxon>Romanomermis</taxon>
    </lineage>
</organism>
<keyword evidence="1" id="KW-1133">Transmembrane helix</keyword>
<protein>
    <submittedName>
        <fullName evidence="3">Uncharacterized protein</fullName>
    </submittedName>
</protein>
<feature type="transmembrane region" description="Helical" evidence="1">
    <location>
        <begin position="92"/>
        <end position="113"/>
    </location>
</feature>
<evidence type="ECO:0000313" key="2">
    <source>
        <dbReference type="Proteomes" id="UP000887565"/>
    </source>
</evidence>
<dbReference type="Proteomes" id="UP000887565">
    <property type="component" value="Unplaced"/>
</dbReference>
<keyword evidence="2" id="KW-1185">Reference proteome</keyword>